<dbReference type="GO" id="GO:0006508">
    <property type="term" value="P:proteolysis"/>
    <property type="evidence" value="ECO:0007669"/>
    <property type="project" value="InterPro"/>
</dbReference>
<reference evidence="2 3" key="1">
    <citation type="submission" date="2019-06" db="EMBL/GenBank/DDBJ databases">
        <title>Draft genome of Aliikangiella marina GYP-15.</title>
        <authorList>
            <person name="Wang G."/>
        </authorList>
    </citation>
    <scope>NUCLEOTIDE SEQUENCE [LARGE SCALE GENOMIC DNA]</scope>
    <source>
        <strain evidence="2 3">GYP-15</strain>
    </source>
</reference>
<dbReference type="Gene3D" id="2.40.70.10">
    <property type="entry name" value="Acid Proteases"/>
    <property type="match status" value="2"/>
</dbReference>
<evidence type="ECO:0008006" key="4">
    <source>
        <dbReference type="Google" id="ProtNLM"/>
    </source>
</evidence>
<feature type="transmembrane region" description="Helical" evidence="1">
    <location>
        <begin position="22"/>
        <end position="45"/>
    </location>
</feature>
<keyword evidence="1" id="KW-1133">Transmembrane helix</keyword>
<evidence type="ECO:0000256" key="1">
    <source>
        <dbReference type="SAM" id="Phobius"/>
    </source>
</evidence>
<proteinExistence type="predicted"/>
<keyword evidence="3" id="KW-1185">Reference proteome</keyword>
<dbReference type="Pfam" id="PF13650">
    <property type="entry name" value="Asp_protease_2"/>
    <property type="match status" value="1"/>
</dbReference>
<gene>
    <name evidence="2" type="ORF">FLL45_22575</name>
</gene>
<keyword evidence="1" id="KW-0812">Transmembrane</keyword>
<dbReference type="AlphaFoldDB" id="A0A545T1N4"/>
<organism evidence="2 3">
    <name type="scientific">Aliikangiella marina</name>
    <dbReference type="NCBI Taxonomy" id="1712262"/>
    <lineage>
        <taxon>Bacteria</taxon>
        <taxon>Pseudomonadati</taxon>
        <taxon>Pseudomonadota</taxon>
        <taxon>Gammaproteobacteria</taxon>
        <taxon>Oceanospirillales</taxon>
        <taxon>Pleioneaceae</taxon>
        <taxon>Aliikangiella</taxon>
    </lineage>
</organism>
<dbReference type="CDD" id="cd05483">
    <property type="entry name" value="retropepsin_like_bacteria"/>
    <property type="match status" value="1"/>
</dbReference>
<dbReference type="Proteomes" id="UP000317839">
    <property type="component" value="Unassembled WGS sequence"/>
</dbReference>
<dbReference type="InterPro" id="IPR036034">
    <property type="entry name" value="PDZ_sf"/>
</dbReference>
<dbReference type="InterPro" id="IPR021109">
    <property type="entry name" value="Peptidase_aspartic_dom_sf"/>
</dbReference>
<dbReference type="EMBL" id="VIKR01000007">
    <property type="protein sequence ID" value="TQV71115.1"/>
    <property type="molecule type" value="Genomic_DNA"/>
</dbReference>
<accession>A0A545T1N4</accession>
<evidence type="ECO:0000313" key="3">
    <source>
        <dbReference type="Proteomes" id="UP000317839"/>
    </source>
</evidence>
<dbReference type="PROSITE" id="PS00141">
    <property type="entry name" value="ASP_PROTEASE"/>
    <property type="match status" value="1"/>
</dbReference>
<evidence type="ECO:0000313" key="2">
    <source>
        <dbReference type="EMBL" id="TQV71115.1"/>
    </source>
</evidence>
<dbReference type="SUPFAM" id="SSF50630">
    <property type="entry name" value="Acid proteases"/>
    <property type="match status" value="1"/>
</dbReference>
<dbReference type="SUPFAM" id="SSF50156">
    <property type="entry name" value="PDZ domain-like"/>
    <property type="match status" value="1"/>
</dbReference>
<dbReference type="InterPro" id="IPR001969">
    <property type="entry name" value="Aspartic_peptidase_AS"/>
</dbReference>
<sequence>MLSPASYKPNGSSDIRLLRGKLVLRFTVILAFILTTTGCGIINSIKLRNSNDHLKPLWPTGIQTVGIETHYLGEKPYIDVTLNGVDGFKFLVDTGASVTIVMDTPKINALGLTRGYDLAMAGWGEEEKSPAYQTQVDTLSLSGIGFTNVNLAFLPTSTTKYFLDPSEAIYDGVIGHDIMHHFSWLFDKKANRIAISQTPHTPSDEAIEIPFDTFFSKIDIEGKIDFGNGQTISHKIIIDTGSRHYLKVASALIDNEGIVLPGKPITAADFGLSGRDVHQRVTLPSLSLGELKLTNIKTNLIGGDFEDDFSVIGSALLNQFVSVIDYHREKLYLIPYSDQPFKTKYNLLGLELRKLVSGNFIVRFVFPDMVTAHQDFQEGDLITSINGKPSQQISLADWLNLSASPDTYTICRLRQQELCVTLTSGQIEGYSIPVSSAKPTISSTPSL</sequence>
<dbReference type="GO" id="GO:0004190">
    <property type="term" value="F:aspartic-type endopeptidase activity"/>
    <property type="evidence" value="ECO:0007669"/>
    <property type="project" value="InterPro"/>
</dbReference>
<dbReference type="InterPro" id="IPR034122">
    <property type="entry name" value="Retropepsin-like_bacterial"/>
</dbReference>
<protein>
    <recommendedName>
        <fullName evidence="4">PDZ domain-containing protein</fullName>
    </recommendedName>
</protein>
<dbReference type="OrthoDB" id="3521766at2"/>
<keyword evidence="1" id="KW-0472">Membrane</keyword>
<name>A0A545T1N4_9GAMM</name>
<comment type="caution">
    <text evidence="2">The sequence shown here is derived from an EMBL/GenBank/DDBJ whole genome shotgun (WGS) entry which is preliminary data.</text>
</comment>